<name>A0ABX2IGJ1_9RHOO</name>
<dbReference type="SUPFAM" id="SSF109604">
    <property type="entry name" value="HD-domain/PDEase-like"/>
    <property type="match status" value="1"/>
</dbReference>
<dbReference type="InterPro" id="IPR003607">
    <property type="entry name" value="HD/PDEase_dom"/>
</dbReference>
<dbReference type="InterPro" id="IPR052020">
    <property type="entry name" value="Cyclic_di-GMP/3'3'-cGAMP_PDE"/>
</dbReference>
<dbReference type="InterPro" id="IPR011006">
    <property type="entry name" value="CheY-like_superfamily"/>
</dbReference>
<evidence type="ECO:0000259" key="2">
    <source>
        <dbReference type="PROSITE" id="PS50110"/>
    </source>
</evidence>
<dbReference type="PROSITE" id="PS50110">
    <property type="entry name" value="RESPONSE_REGULATORY"/>
    <property type="match status" value="1"/>
</dbReference>
<dbReference type="Gene3D" id="1.10.3210.10">
    <property type="entry name" value="Hypothetical protein af1432"/>
    <property type="match status" value="1"/>
</dbReference>
<evidence type="ECO:0000256" key="1">
    <source>
        <dbReference type="PROSITE-ProRule" id="PRU00169"/>
    </source>
</evidence>
<accession>A0ABX2IGJ1</accession>
<evidence type="ECO:0000259" key="3">
    <source>
        <dbReference type="PROSITE" id="PS51832"/>
    </source>
</evidence>
<organism evidence="4 5">
    <name type="scientific">Uliginosibacterium aquaticum</name>
    <dbReference type="NCBI Taxonomy" id="2731212"/>
    <lineage>
        <taxon>Bacteria</taxon>
        <taxon>Pseudomonadati</taxon>
        <taxon>Pseudomonadota</taxon>
        <taxon>Betaproteobacteria</taxon>
        <taxon>Rhodocyclales</taxon>
        <taxon>Zoogloeaceae</taxon>
        <taxon>Uliginosibacterium</taxon>
    </lineage>
</organism>
<dbReference type="Pfam" id="PF00072">
    <property type="entry name" value="Response_reg"/>
    <property type="match status" value="1"/>
</dbReference>
<dbReference type="CDD" id="cd00077">
    <property type="entry name" value="HDc"/>
    <property type="match status" value="1"/>
</dbReference>
<dbReference type="Gene3D" id="3.40.50.2300">
    <property type="match status" value="1"/>
</dbReference>
<sequence>MLVPLKGKVLVVDDDETVRRVVAAILESRGHTVSLACNGEEAMIVARLGWPEVVLTDVVMPRMDGFELVTRLKTDPALAHIPVVVMTALSDRTARMRALEAGAEDFVAKPVDETELATRIGNYLRMHDYVVRVEDANRILARELRQSADALRGANLETIFALSRAMEFKDVNTGGHIQRVSQYCCLLADCIGQDEAFVECITQASPMHDIGKVGVPDEILLKPGPLDQDEWLVMRRHCEMGFQLLSGGSSAYLKMAAEIALGHHENWDGSGYPSGLEGERIPLAARIMAVCDRYDALRAVRPYKRAYSHAEALNVMLRGDARTRPEQMDPRLLQVFERNSLRFDEIFRLNQS</sequence>
<dbReference type="EMBL" id="JABCSC020000001">
    <property type="protein sequence ID" value="NSL54132.1"/>
    <property type="molecule type" value="Genomic_DNA"/>
</dbReference>
<keyword evidence="5" id="KW-1185">Reference proteome</keyword>
<feature type="modified residue" description="4-aspartylphosphate" evidence="1">
    <location>
        <position position="57"/>
    </location>
</feature>
<feature type="domain" description="Response regulatory" evidence="2">
    <location>
        <begin position="8"/>
        <end position="124"/>
    </location>
</feature>
<evidence type="ECO:0000313" key="5">
    <source>
        <dbReference type="Proteomes" id="UP000778523"/>
    </source>
</evidence>
<evidence type="ECO:0000313" key="4">
    <source>
        <dbReference type="EMBL" id="NSL54132.1"/>
    </source>
</evidence>
<dbReference type="SMART" id="SM00471">
    <property type="entry name" value="HDc"/>
    <property type="match status" value="1"/>
</dbReference>
<dbReference type="InterPro" id="IPR037522">
    <property type="entry name" value="HD_GYP_dom"/>
</dbReference>
<comment type="caution">
    <text evidence="4">The sequence shown here is derived from an EMBL/GenBank/DDBJ whole genome shotgun (WGS) entry which is preliminary data.</text>
</comment>
<dbReference type="Proteomes" id="UP000778523">
    <property type="component" value="Unassembled WGS sequence"/>
</dbReference>
<dbReference type="Pfam" id="PF13487">
    <property type="entry name" value="HD_5"/>
    <property type="match status" value="1"/>
</dbReference>
<dbReference type="SMART" id="SM00448">
    <property type="entry name" value="REC"/>
    <property type="match status" value="1"/>
</dbReference>
<dbReference type="PANTHER" id="PTHR45228:SF1">
    <property type="entry name" value="CYCLIC DI-GMP PHOSPHODIESTERASE TM_0186"/>
    <property type="match status" value="1"/>
</dbReference>
<keyword evidence="1" id="KW-0597">Phosphoprotein</keyword>
<dbReference type="RefSeq" id="WP_170020602.1">
    <property type="nucleotide sequence ID" value="NZ_JABCSC020000001.1"/>
</dbReference>
<dbReference type="SUPFAM" id="SSF52172">
    <property type="entry name" value="CheY-like"/>
    <property type="match status" value="1"/>
</dbReference>
<dbReference type="InterPro" id="IPR001789">
    <property type="entry name" value="Sig_transdc_resp-reg_receiver"/>
</dbReference>
<protein>
    <submittedName>
        <fullName evidence="4">Response regulator</fullName>
    </submittedName>
</protein>
<feature type="domain" description="HD-GYP" evidence="3">
    <location>
        <begin position="151"/>
        <end position="352"/>
    </location>
</feature>
<reference evidence="4 5" key="1">
    <citation type="submission" date="2020-06" db="EMBL/GenBank/DDBJ databases">
        <title>Draft genome of Uliginosibacterium sp. IMCC34675.</title>
        <authorList>
            <person name="Song J."/>
        </authorList>
    </citation>
    <scope>NUCLEOTIDE SEQUENCE [LARGE SCALE GENOMIC DNA]</scope>
    <source>
        <strain evidence="4 5">IMCC34675</strain>
    </source>
</reference>
<dbReference type="PROSITE" id="PS51832">
    <property type="entry name" value="HD_GYP"/>
    <property type="match status" value="1"/>
</dbReference>
<dbReference type="PANTHER" id="PTHR45228">
    <property type="entry name" value="CYCLIC DI-GMP PHOSPHODIESTERASE TM_0186-RELATED"/>
    <property type="match status" value="1"/>
</dbReference>
<gene>
    <name evidence="4" type="ORF">HJ583_003770</name>
</gene>
<proteinExistence type="predicted"/>